<dbReference type="RefSeq" id="WP_192011596.1">
    <property type="nucleotide sequence ID" value="NZ_JACYTQ010000008.1"/>
</dbReference>
<protein>
    <submittedName>
        <fullName evidence="2">SRPBCC family protein</fullName>
    </submittedName>
</protein>
<dbReference type="Gene3D" id="3.30.530.20">
    <property type="match status" value="1"/>
</dbReference>
<evidence type="ECO:0000256" key="1">
    <source>
        <dbReference type="SAM" id="Phobius"/>
    </source>
</evidence>
<keyword evidence="1" id="KW-0812">Transmembrane</keyword>
<comment type="caution">
    <text evidence="2">The sequence shown here is derived from an EMBL/GenBank/DDBJ whole genome shotgun (WGS) entry which is preliminary data.</text>
</comment>
<evidence type="ECO:0000313" key="3">
    <source>
        <dbReference type="Proteomes" id="UP000647133"/>
    </source>
</evidence>
<dbReference type="Pfam" id="PF10604">
    <property type="entry name" value="Polyketide_cyc2"/>
    <property type="match status" value="1"/>
</dbReference>
<organism evidence="2 3">
    <name type="scientific">Echinicola arenosa</name>
    <dbReference type="NCBI Taxonomy" id="2774144"/>
    <lineage>
        <taxon>Bacteria</taxon>
        <taxon>Pseudomonadati</taxon>
        <taxon>Bacteroidota</taxon>
        <taxon>Cytophagia</taxon>
        <taxon>Cytophagales</taxon>
        <taxon>Cyclobacteriaceae</taxon>
        <taxon>Echinicola</taxon>
    </lineage>
</organism>
<dbReference type="InterPro" id="IPR019587">
    <property type="entry name" value="Polyketide_cyclase/dehydratase"/>
</dbReference>
<keyword evidence="1" id="KW-1133">Transmembrane helix</keyword>
<evidence type="ECO:0000313" key="2">
    <source>
        <dbReference type="EMBL" id="MBD8490718.1"/>
    </source>
</evidence>
<accession>A0ABR9APJ7</accession>
<dbReference type="EMBL" id="JACYTQ010000008">
    <property type="protein sequence ID" value="MBD8490718.1"/>
    <property type="molecule type" value="Genomic_DNA"/>
</dbReference>
<name>A0ABR9APJ7_9BACT</name>
<sequence>MKILKGILFAILGIIVIALVAALFISKEINVEKTVTINKPVEEVFDYVKMLKNQDKFSVWMQMDPNMKKTFSGTDGTVGAVAAWDSQNSEVGKGEQEIIGLEDNKRIDYELRFIEPFEANDEAYMLTEEVSGNQTKVVWGFHSVAGYPMNLVMKLMGMEEMLGGQLEEGLQTLKSQMEAS</sequence>
<proteinExistence type="predicted"/>
<feature type="transmembrane region" description="Helical" evidence="1">
    <location>
        <begin position="7"/>
        <end position="25"/>
    </location>
</feature>
<dbReference type="Proteomes" id="UP000647133">
    <property type="component" value="Unassembled WGS sequence"/>
</dbReference>
<gene>
    <name evidence="2" type="ORF">IFO69_18340</name>
</gene>
<dbReference type="InterPro" id="IPR023393">
    <property type="entry name" value="START-like_dom_sf"/>
</dbReference>
<reference evidence="2 3" key="1">
    <citation type="submission" date="2020-09" db="EMBL/GenBank/DDBJ databases">
        <title>Echinicola sp. CAU 1574 isolated from sand of Sido Beach.</title>
        <authorList>
            <person name="Kim W."/>
        </authorList>
    </citation>
    <scope>NUCLEOTIDE SEQUENCE [LARGE SCALE GENOMIC DNA]</scope>
    <source>
        <strain evidence="2 3">CAU 1574</strain>
    </source>
</reference>
<keyword evidence="3" id="KW-1185">Reference proteome</keyword>
<dbReference type="CDD" id="cd07818">
    <property type="entry name" value="SRPBCC_1"/>
    <property type="match status" value="1"/>
</dbReference>
<keyword evidence="1" id="KW-0472">Membrane</keyword>
<dbReference type="SUPFAM" id="SSF55961">
    <property type="entry name" value="Bet v1-like"/>
    <property type="match status" value="1"/>
</dbReference>